<dbReference type="Proteomes" id="UP001239215">
    <property type="component" value="Unassembled WGS sequence"/>
</dbReference>
<evidence type="ECO:0000313" key="3">
    <source>
        <dbReference type="EMBL" id="MDQ1106471.1"/>
    </source>
</evidence>
<dbReference type="PROSITE" id="PS51257">
    <property type="entry name" value="PROKAR_LIPOPROTEIN"/>
    <property type="match status" value="1"/>
</dbReference>
<feature type="signal peptide" evidence="1">
    <location>
        <begin position="1"/>
        <end position="23"/>
    </location>
</feature>
<feature type="domain" description="Septum formation-related" evidence="2">
    <location>
        <begin position="55"/>
        <end position="149"/>
    </location>
</feature>
<dbReference type="AlphaFoldDB" id="A0AAJ1U1S1"/>
<proteinExistence type="predicted"/>
<sequence>MNNTMARRVLAAGFALAAATTLAACGEDEAEAERDGASDEITSAGTQDAFALKVGDCFDEPDGTEFEDVAAVPCAETHEAEIYHQFDLEDGDFPGQDAIDNEAIEECGPAFEDFAQIAYDDSLLDWYPLTPTQGSWDGLDDRTVQCVIYDTEGPVEGTLEGAAR</sequence>
<dbReference type="RefSeq" id="WP_307204174.1">
    <property type="nucleotide sequence ID" value="NZ_JAUTAN010000001.1"/>
</dbReference>
<accession>A0AAJ1U1S1</accession>
<organism evidence="3 4">
    <name type="scientific">Nocardioides zeae</name>
    <dbReference type="NCBI Taxonomy" id="1457234"/>
    <lineage>
        <taxon>Bacteria</taxon>
        <taxon>Bacillati</taxon>
        <taxon>Actinomycetota</taxon>
        <taxon>Actinomycetes</taxon>
        <taxon>Propionibacteriales</taxon>
        <taxon>Nocardioidaceae</taxon>
        <taxon>Nocardioides</taxon>
    </lineage>
</organism>
<dbReference type="Pfam" id="PF13845">
    <property type="entry name" value="Septum_form"/>
    <property type="match status" value="1"/>
</dbReference>
<gene>
    <name evidence="3" type="ORF">QE405_003755</name>
</gene>
<protein>
    <recommendedName>
        <fullName evidence="2">Septum formation-related domain-containing protein</fullName>
    </recommendedName>
</protein>
<keyword evidence="1" id="KW-0732">Signal</keyword>
<evidence type="ECO:0000256" key="1">
    <source>
        <dbReference type="SAM" id="SignalP"/>
    </source>
</evidence>
<evidence type="ECO:0000259" key="2">
    <source>
        <dbReference type="Pfam" id="PF13845"/>
    </source>
</evidence>
<evidence type="ECO:0000313" key="4">
    <source>
        <dbReference type="Proteomes" id="UP001239215"/>
    </source>
</evidence>
<dbReference type="EMBL" id="JAUTAN010000001">
    <property type="protein sequence ID" value="MDQ1106471.1"/>
    <property type="molecule type" value="Genomic_DNA"/>
</dbReference>
<dbReference type="InterPro" id="IPR026004">
    <property type="entry name" value="Septum_form"/>
</dbReference>
<reference evidence="3" key="1">
    <citation type="submission" date="2023-07" db="EMBL/GenBank/DDBJ databases">
        <title>Functional and genomic diversity of the sorghum phyllosphere microbiome.</title>
        <authorList>
            <person name="Shade A."/>
        </authorList>
    </citation>
    <scope>NUCLEOTIDE SEQUENCE</scope>
    <source>
        <strain evidence="3">SORGH_AS_1067</strain>
    </source>
</reference>
<feature type="chain" id="PRO_5042470550" description="Septum formation-related domain-containing protein" evidence="1">
    <location>
        <begin position="24"/>
        <end position="164"/>
    </location>
</feature>
<name>A0AAJ1U1S1_9ACTN</name>
<comment type="caution">
    <text evidence="3">The sequence shown here is derived from an EMBL/GenBank/DDBJ whole genome shotgun (WGS) entry which is preliminary data.</text>
</comment>